<gene>
    <name evidence="1" type="ORF">HPB48_019322</name>
</gene>
<dbReference type="OrthoDB" id="6507355at2759"/>
<accession>A0A9J6GTU1</accession>
<proteinExistence type="predicted"/>
<sequence>MRVFRRFCCCYEEGNIRNVAANGQVSVNVWGAISYGGLGPLHRVPGRLTANIYNSIINTILLPFAVYGPFPVGCFYFQDDGFPVQTSSSVQHNINTSGVA</sequence>
<comment type="caution">
    <text evidence="1">The sequence shown here is derived from an EMBL/GenBank/DDBJ whole genome shotgun (WGS) entry which is preliminary data.</text>
</comment>
<name>A0A9J6GTU1_HAELO</name>
<dbReference type="EMBL" id="JABSTR010000009">
    <property type="protein sequence ID" value="KAH9378627.1"/>
    <property type="molecule type" value="Genomic_DNA"/>
</dbReference>
<dbReference type="VEuPathDB" id="VectorBase:HLOH_043335"/>
<dbReference type="GO" id="GO:0003676">
    <property type="term" value="F:nucleic acid binding"/>
    <property type="evidence" value="ECO:0007669"/>
    <property type="project" value="InterPro"/>
</dbReference>
<evidence type="ECO:0000313" key="2">
    <source>
        <dbReference type="Proteomes" id="UP000821853"/>
    </source>
</evidence>
<dbReference type="AlphaFoldDB" id="A0A9J6GTU1"/>
<dbReference type="InterPro" id="IPR036397">
    <property type="entry name" value="RNaseH_sf"/>
</dbReference>
<dbReference type="Proteomes" id="UP000821853">
    <property type="component" value="Unassembled WGS sequence"/>
</dbReference>
<keyword evidence="2" id="KW-1185">Reference proteome</keyword>
<dbReference type="Gene3D" id="3.30.420.10">
    <property type="entry name" value="Ribonuclease H-like superfamily/Ribonuclease H"/>
    <property type="match status" value="1"/>
</dbReference>
<evidence type="ECO:0000313" key="1">
    <source>
        <dbReference type="EMBL" id="KAH9378627.1"/>
    </source>
</evidence>
<protein>
    <submittedName>
        <fullName evidence="1">Uncharacterized protein</fullName>
    </submittedName>
</protein>
<organism evidence="1 2">
    <name type="scientific">Haemaphysalis longicornis</name>
    <name type="common">Bush tick</name>
    <dbReference type="NCBI Taxonomy" id="44386"/>
    <lineage>
        <taxon>Eukaryota</taxon>
        <taxon>Metazoa</taxon>
        <taxon>Ecdysozoa</taxon>
        <taxon>Arthropoda</taxon>
        <taxon>Chelicerata</taxon>
        <taxon>Arachnida</taxon>
        <taxon>Acari</taxon>
        <taxon>Parasitiformes</taxon>
        <taxon>Ixodida</taxon>
        <taxon>Ixodoidea</taxon>
        <taxon>Ixodidae</taxon>
        <taxon>Haemaphysalinae</taxon>
        <taxon>Haemaphysalis</taxon>
    </lineage>
</organism>
<reference evidence="1 2" key="1">
    <citation type="journal article" date="2020" name="Cell">
        <title>Large-Scale Comparative Analyses of Tick Genomes Elucidate Their Genetic Diversity and Vector Capacities.</title>
        <authorList>
            <consortium name="Tick Genome and Microbiome Consortium (TIGMIC)"/>
            <person name="Jia N."/>
            <person name="Wang J."/>
            <person name="Shi W."/>
            <person name="Du L."/>
            <person name="Sun Y."/>
            <person name="Zhan W."/>
            <person name="Jiang J.F."/>
            <person name="Wang Q."/>
            <person name="Zhang B."/>
            <person name="Ji P."/>
            <person name="Bell-Sakyi L."/>
            <person name="Cui X.M."/>
            <person name="Yuan T.T."/>
            <person name="Jiang B.G."/>
            <person name="Yang W.F."/>
            <person name="Lam T.T."/>
            <person name="Chang Q.C."/>
            <person name="Ding S.J."/>
            <person name="Wang X.J."/>
            <person name="Zhu J.G."/>
            <person name="Ruan X.D."/>
            <person name="Zhao L."/>
            <person name="Wei J.T."/>
            <person name="Ye R.Z."/>
            <person name="Que T.C."/>
            <person name="Du C.H."/>
            <person name="Zhou Y.H."/>
            <person name="Cheng J.X."/>
            <person name="Dai P.F."/>
            <person name="Guo W.B."/>
            <person name="Han X.H."/>
            <person name="Huang E.J."/>
            <person name="Li L.F."/>
            <person name="Wei W."/>
            <person name="Gao Y.C."/>
            <person name="Liu J.Z."/>
            <person name="Shao H.Z."/>
            <person name="Wang X."/>
            <person name="Wang C.C."/>
            <person name="Yang T.C."/>
            <person name="Huo Q.B."/>
            <person name="Li W."/>
            <person name="Chen H.Y."/>
            <person name="Chen S.E."/>
            <person name="Zhou L.G."/>
            <person name="Ni X.B."/>
            <person name="Tian J.H."/>
            <person name="Sheng Y."/>
            <person name="Liu T."/>
            <person name="Pan Y.S."/>
            <person name="Xia L.Y."/>
            <person name="Li J."/>
            <person name="Zhao F."/>
            <person name="Cao W.C."/>
        </authorList>
    </citation>
    <scope>NUCLEOTIDE SEQUENCE [LARGE SCALE GENOMIC DNA]</scope>
    <source>
        <strain evidence="1">HaeL-2018</strain>
    </source>
</reference>